<evidence type="ECO:0000313" key="2">
    <source>
        <dbReference type="EMBL" id="VAX15775.1"/>
    </source>
</evidence>
<dbReference type="InterPro" id="IPR013740">
    <property type="entry name" value="Redoxin"/>
</dbReference>
<organism evidence="2">
    <name type="scientific">hydrothermal vent metagenome</name>
    <dbReference type="NCBI Taxonomy" id="652676"/>
    <lineage>
        <taxon>unclassified sequences</taxon>
        <taxon>metagenomes</taxon>
        <taxon>ecological metagenomes</taxon>
    </lineage>
</organism>
<dbReference type="PANTHER" id="PTHR42852">
    <property type="entry name" value="THIOL:DISULFIDE INTERCHANGE PROTEIN DSBE"/>
    <property type="match status" value="1"/>
</dbReference>
<dbReference type="InterPro" id="IPR013766">
    <property type="entry name" value="Thioredoxin_domain"/>
</dbReference>
<dbReference type="PANTHER" id="PTHR42852:SF17">
    <property type="entry name" value="THIOREDOXIN-LIKE PROTEIN HI_1115"/>
    <property type="match status" value="1"/>
</dbReference>
<dbReference type="Pfam" id="PF08534">
    <property type="entry name" value="Redoxin"/>
    <property type="match status" value="1"/>
</dbReference>
<dbReference type="Gene3D" id="3.40.30.10">
    <property type="entry name" value="Glutaredoxin"/>
    <property type="match status" value="1"/>
</dbReference>
<dbReference type="GO" id="GO:0016491">
    <property type="term" value="F:oxidoreductase activity"/>
    <property type="evidence" value="ECO:0007669"/>
    <property type="project" value="InterPro"/>
</dbReference>
<gene>
    <name evidence="2" type="ORF">MNBD_NITROSPINAE03-1865</name>
</gene>
<dbReference type="CDD" id="cd02966">
    <property type="entry name" value="TlpA_like_family"/>
    <property type="match status" value="1"/>
</dbReference>
<dbReference type="SUPFAM" id="SSF52833">
    <property type="entry name" value="Thioredoxin-like"/>
    <property type="match status" value="1"/>
</dbReference>
<sequence length="205" mass="22098">MNVAKAISTSIDVNPEAKTAAPPLAKRLNRVVMLVAALFLLNATLEFSAQSRQVKLLEIGDKIPPYSLSLLGGGEITGESLAGKPTIYFFFANWCPCSHTSVQRIKQASARYAKDGLQIVFIGVQDSTSNLEKFARKHKLESLVNVSGGETFAGSVGIKTTPTTVFSDEKGVIRSIFIGKVERYDQLKEGLESILPGKSHEGVAV</sequence>
<dbReference type="AlphaFoldDB" id="A0A3B1CAT2"/>
<proteinExistence type="predicted"/>
<dbReference type="PROSITE" id="PS51352">
    <property type="entry name" value="THIOREDOXIN_2"/>
    <property type="match status" value="1"/>
</dbReference>
<feature type="domain" description="Thioredoxin" evidence="1">
    <location>
        <begin position="57"/>
        <end position="196"/>
    </location>
</feature>
<protein>
    <recommendedName>
        <fullName evidence="1">Thioredoxin domain-containing protein</fullName>
    </recommendedName>
</protein>
<accession>A0A3B1CAT2</accession>
<dbReference type="EMBL" id="UOGB01000033">
    <property type="protein sequence ID" value="VAX15775.1"/>
    <property type="molecule type" value="Genomic_DNA"/>
</dbReference>
<dbReference type="InterPro" id="IPR050553">
    <property type="entry name" value="Thioredoxin_ResA/DsbE_sf"/>
</dbReference>
<reference evidence="2" key="1">
    <citation type="submission" date="2018-06" db="EMBL/GenBank/DDBJ databases">
        <authorList>
            <person name="Zhirakovskaya E."/>
        </authorList>
    </citation>
    <scope>NUCLEOTIDE SEQUENCE</scope>
</reference>
<dbReference type="InterPro" id="IPR036249">
    <property type="entry name" value="Thioredoxin-like_sf"/>
</dbReference>
<evidence type="ECO:0000259" key="1">
    <source>
        <dbReference type="PROSITE" id="PS51352"/>
    </source>
</evidence>
<name>A0A3B1CAT2_9ZZZZ</name>